<dbReference type="SUPFAM" id="SSF103473">
    <property type="entry name" value="MFS general substrate transporter"/>
    <property type="match status" value="1"/>
</dbReference>
<evidence type="ECO:0000313" key="10">
    <source>
        <dbReference type="EMBL" id="SNQ51772.1"/>
    </source>
</evidence>
<feature type="transmembrane region" description="Helical" evidence="8">
    <location>
        <begin position="458"/>
        <end position="479"/>
    </location>
</feature>
<feature type="transmembrane region" description="Helical" evidence="8">
    <location>
        <begin position="248"/>
        <end position="269"/>
    </location>
</feature>
<accession>A0A2I2L1H5</accession>
<evidence type="ECO:0000256" key="6">
    <source>
        <dbReference type="ARBA" id="ARBA00022989"/>
    </source>
</evidence>
<keyword evidence="6 8" id="KW-1133">Transmembrane helix</keyword>
<keyword evidence="4" id="KW-1003">Cell membrane</keyword>
<evidence type="ECO:0000259" key="9">
    <source>
        <dbReference type="PROSITE" id="PS50850"/>
    </source>
</evidence>
<feature type="transmembrane region" description="Helical" evidence="8">
    <location>
        <begin position="127"/>
        <end position="148"/>
    </location>
</feature>
<feature type="domain" description="Major facilitator superfamily (MFS) profile" evidence="9">
    <location>
        <begin position="32"/>
        <end position="484"/>
    </location>
</feature>
<feature type="transmembrane region" description="Helical" evidence="8">
    <location>
        <begin position="97"/>
        <end position="121"/>
    </location>
</feature>
<feature type="transmembrane region" description="Helical" evidence="8">
    <location>
        <begin position="290"/>
        <end position="311"/>
    </location>
</feature>
<dbReference type="InterPro" id="IPR004638">
    <property type="entry name" value="EmrB-like"/>
</dbReference>
<dbReference type="PRINTS" id="PR01036">
    <property type="entry name" value="TCRTETB"/>
</dbReference>
<dbReference type="EMBL" id="FZMO01000547">
    <property type="protein sequence ID" value="SNQ51772.1"/>
    <property type="molecule type" value="Genomic_DNA"/>
</dbReference>
<keyword evidence="3" id="KW-0813">Transport</keyword>
<feature type="transmembrane region" description="Helical" evidence="8">
    <location>
        <begin position="35"/>
        <end position="55"/>
    </location>
</feature>
<dbReference type="Gene3D" id="1.20.1250.20">
    <property type="entry name" value="MFS general substrate transporter like domains"/>
    <property type="match status" value="1"/>
</dbReference>
<dbReference type="PANTHER" id="PTHR42718">
    <property type="entry name" value="MAJOR FACILITATOR SUPERFAMILY MULTIDRUG TRANSPORTER MFSC"/>
    <property type="match status" value="1"/>
</dbReference>
<dbReference type="InterPro" id="IPR036259">
    <property type="entry name" value="MFS_trans_sf"/>
</dbReference>
<sequence length="498" mass="51921">MTVPLRVDDAAHRGDETDLPGEIAASERTPLVIKLLVVATFIVILNETIMINAVPRLMMDFSISPRAAQWLSTIFMLTMAAVIPLTGWFLQRVTTRTAYAVAMATFCTGTVIGAVAPAFPVLLAGRVVQAAGTAVMMPLLMTTLMVVVPESARGRVMGTVTMAMSCAPALGPAVSGVILQLGSWRLIFVFILPVAVLVAVAGLRRLENVGETVSGSVHWPSVLLAALGFSGLLFGLSEIGARDGVTVGLIITGGGALVAGFAAVQLRLAQRGRPLLDLRTLVHRSFRVSLLVMAASNMAFFGAMFLLPLYLQDVRDLTELQTGLLVMPGGLAMGLLGPAVGRVYDRFGARLLVIPGCAVAMLSLGALATIGRDTPYPLLLVVHILLMASLAAVFTPLFSVGLGDLPASLYSHGSSLFGTIMQVSGAMGTALLVVILEARSTRLTDGGASDVDALVGGMRWAFATAALIAIALTLIALWIPNRPKGAGAHASPEPAPAV</sequence>
<dbReference type="OrthoDB" id="7375466at2"/>
<feature type="transmembrane region" description="Helical" evidence="8">
    <location>
        <begin position="184"/>
        <end position="203"/>
    </location>
</feature>
<comment type="subcellular location">
    <subcellularLocation>
        <location evidence="1">Cell membrane</location>
        <topology evidence="1">Multi-pass membrane protein</topology>
    </subcellularLocation>
</comment>
<dbReference type="Proteomes" id="UP000234331">
    <property type="component" value="Unassembled WGS sequence"/>
</dbReference>
<evidence type="ECO:0000256" key="2">
    <source>
        <dbReference type="ARBA" id="ARBA00008537"/>
    </source>
</evidence>
<reference evidence="10 11" key="1">
    <citation type="submission" date="2017-06" db="EMBL/GenBank/DDBJ databases">
        <authorList>
            <person name="Kim H.J."/>
            <person name="Triplett B.A."/>
        </authorList>
    </citation>
    <scope>NUCLEOTIDE SEQUENCE [LARGE SCALE GENOMIC DNA]</scope>
    <source>
        <strain evidence="10">FRACA_ARgP5</strain>
    </source>
</reference>
<evidence type="ECO:0000256" key="8">
    <source>
        <dbReference type="SAM" id="Phobius"/>
    </source>
</evidence>
<feature type="transmembrane region" description="Helical" evidence="8">
    <location>
        <begin position="67"/>
        <end position="90"/>
    </location>
</feature>
<protein>
    <submittedName>
        <fullName evidence="10">Drug resistance transporter, EmrB/QacA subfamily</fullName>
    </submittedName>
</protein>
<dbReference type="InterPro" id="IPR011701">
    <property type="entry name" value="MFS"/>
</dbReference>
<comment type="similarity">
    <text evidence="2">Belongs to the major facilitator superfamily. EmrB family.</text>
</comment>
<dbReference type="GO" id="GO:0022857">
    <property type="term" value="F:transmembrane transporter activity"/>
    <property type="evidence" value="ECO:0007669"/>
    <property type="project" value="InterPro"/>
</dbReference>
<evidence type="ECO:0000256" key="1">
    <source>
        <dbReference type="ARBA" id="ARBA00004651"/>
    </source>
</evidence>
<keyword evidence="7 8" id="KW-0472">Membrane</keyword>
<dbReference type="NCBIfam" id="TIGR00711">
    <property type="entry name" value="efflux_EmrB"/>
    <property type="match status" value="1"/>
</dbReference>
<feature type="transmembrane region" description="Helical" evidence="8">
    <location>
        <begin position="415"/>
        <end position="438"/>
    </location>
</feature>
<keyword evidence="5 8" id="KW-0812">Transmembrane</keyword>
<dbReference type="Gene3D" id="1.20.1720.10">
    <property type="entry name" value="Multidrug resistance protein D"/>
    <property type="match status" value="1"/>
</dbReference>
<dbReference type="CDD" id="cd17503">
    <property type="entry name" value="MFS_LmrB_MDR_like"/>
    <property type="match status" value="1"/>
</dbReference>
<evidence type="ECO:0000313" key="11">
    <source>
        <dbReference type="Proteomes" id="UP000234331"/>
    </source>
</evidence>
<name>A0A2I2L1H5_9ACTN</name>
<evidence type="ECO:0000256" key="3">
    <source>
        <dbReference type="ARBA" id="ARBA00022448"/>
    </source>
</evidence>
<dbReference type="Pfam" id="PF07690">
    <property type="entry name" value="MFS_1"/>
    <property type="match status" value="1"/>
</dbReference>
<organism evidence="10 11">
    <name type="scientific">Frankia canadensis</name>
    <dbReference type="NCBI Taxonomy" id="1836972"/>
    <lineage>
        <taxon>Bacteria</taxon>
        <taxon>Bacillati</taxon>
        <taxon>Actinomycetota</taxon>
        <taxon>Actinomycetes</taxon>
        <taxon>Frankiales</taxon>
        <taxon>Frankiaceae</taxon>
        <taxon>Frankia</taxon>
    </lineage>
</organism>
<feature type="transmembrane region" description="Helical" evidence="8">
    <location>
        <begin position="323"/>
        <end position="344"/>
    </location>
</feature>
<feature type="transmembrane region" description="Helical" evidence="8">
    <location>
        <begin position="160"/>
        <end position="178"/>
    </location>
</feature>
<evidence type="ECO:0000256" key="4">
    <source>
        <dbReference type="ARBA" id="ARBA00022475"/>
    </source>
</evidence>
<dbReference type="GO" id="GO:0005886">
    <property type="term" value="C:plasma membrane"/>
    <property type="evidence" value="ECO:0007669"/>
    <property type="project" value="UniProtKB-SubCell"/>
</dbReference>
<feature type="transmembrane region" description="Helical" evidence="8">
    <location>
        <begin position="215"/>
        <end position="236"/>
    </location>
</feature>
<evidence type="ECO:0000256" key="5">
    <source>
        <dbReference type="ARBA" id="ARBA00022692"/>
    </source>
</evidence>
<evidence type="ECO:0000256" key="7">
    <source>
        <dbReference type="ARBA" id="ARBA00023136"/>
    </source>
</evidence>
<dbReference type="PROSITE" id="PS50850">
    <property type="entry name" value="MFS"/>
    <property type="match status" value="1"/>
</dbReference>
<proteinExistence type="inferred from homology"/>
<feature type="transmembrane region" description="Helical" evidence="8">
    <location>
        <begin position="351"/>
        <end position="370"/>
    </location>
</feature>
<dbReference type="RefSeq" id="WP_101835910.1">
    <property type="nucleotide sequence ID" value="NZ_FZMO01000547.1"/>
</dbReference>
<dbReference type="PANTHER" id="PTHR42718:SF9">
    <property type="entry name" value="MAJOR FACILITATOR SUPERFAMILY MULTIDRUG TRANSPORTER MFSC"/>
    <property type="match status" value="1"/>
</dbReference>
<dbReference type="InterPro" id="IPR020846">
    <property type="entry name" value="MFS_dom"/>
</dbReference>
<dbReference type="AlphaFoldDB" id="A0A2I2L1H5"/>
<feature type="transmembrane region" description="Helical" evidence="8">
    <location>
        <begin position="376"/>
        <end position="403"/>
    </location>
</feature>
<keyword evidence="11" id="KW-1185">Reference proteome</keyword>
<gene>
    <name evidence="10" type="ORF">FRACA_80072</name>
</gene>